<proteinExistence type="predicted"/>
<evidence type="ECO:0000259" key="2">
    <source>
        <dbReference type="Pfam" id="PF00487"/>
    </source>
</evidence>
<protein>
    <recommendedName>
        <fullName evidence="2">Fatty acid desaturase domain-containing protein</fullName>
    </recommendedName>
</protein>
<dbReference type="Proteomes" id="UP000598971">
    <property type="component" value="Unassembled WGS sequence"/>
</dbReference>
<dbReference type="GO" id="GO:0016717">
    <property type="term" value="F:oxidoreductase activity, acting on paired donors, with oxidation of a pair of donors resulting in the reduction of molecular oxygen to two molecules of water"/>
    <property type="evidence" value="ECO:0007669"/>
    <property type="project" value="TreeGrafter"/>
</dbReference>
<feature type="transmembrane region" description="Helical" evidence="1">
    <location>
        <begin position="161"/>
        <end position="178"/>
    </location>
</feature>
<dbReference type="InterPro" id="IPR005804">
    <property type="entry name" value="FA_desaturase_dom"/>
</dbReference>
<reference evidence="3" key="1">
    <citation type="submission" date="2019-10" db="EMBL/GenBank/DDBJ databases">
        <title>Draft genome sequence of Panacibacter sp. KCS-6.</title>
        <authorList>
            <person name="Yim K.J."/>
        </authorList>
    </citation>
    <scope>NUCLEOTIDE SEQUENCE</scope>
    <source>
        <strain evidence="3">KCS-6</strain>
    </source>
</reference>
<accession>A0A8J8FFH5</accession>
<keyword evidence="1" id="KW-0812">Transmembrane</keyword>
<dbReference type="GO" id="GO:0008610">
    <property type="term" value="P:lipid biosynthetic process"/>
    <property type="evidence" value="ECO:0007669"/>
    <property type="project" value="UniProtKB-ARBA"/>
</dbReference>
<dbReference type="PANTHER" id="PTHR19353:SF19">
    <property type="entry name" value="DELTA(5) FATTY ACID DESATURASE C-RELATED"/>
    <property type="match status" value="1"/>
</dbReference>
<comment type="caution">
    <text evidence="3">The sequence shown here is derived from an EMBL/GenBank/DDBJ whole genome shotgun (WGS) entry which is preliminary data.</text>
</comment>
<sequence>MQPVKFKPAKCSSLPEDLKKAVANYFSENKVSSYGDSEMIFKVAFWLVAWVITYFTIILAKDNFLLAVTCGLIHMFTHVMIAFNITHDANHDAIFKSKKLNTFFGYFIELLGCSRNMWILSHNQEHHTYINISEHDNNIEGYGILRLTPEDKWMKHHKYQWLYAPFVYGLSTLNYATLRDFKMIAKYAASGKIKMNAAFVAEFVFFKVLYYGYVFIIPIFVFDVSIWIVLTYFLIGHFVNGLFLALVFVTGHLTEDTLYPEVKDDRTIDNNWSSHVISTTGDYAVTLPFMQWLVGGINLHVAHHLFPKVCHTHYKDISPVIKEVATKHGMVYREIPGFWGAMRSHFVLLKQLGVNPAIAVSKASVA</sequence>
<feature type="transmembrane region" description="Helical" evidence="1">
    <location>
        <begin position="64"/>
        <end position="83"/>
    </location>
</feature>
<feature type="transmembrane region" description="Helical" evidence="1">
    <location>
        <begin position="39"/>
        <end position="58"/>
    </location>
</feature>
<dbReference type="GO" id="GO:0016020">
    <property type="term" value="C:membrane"/>
    <property type="evidence" value="ECO:0007669"/>
    <property type="project" value="TreeGrafter"/>
</dbReference>
<keyword evidence="4" id="KW-1185">Reference proteome</keyword>
<keyword evidence="1" id="KW-1133">Transmembrane helix</keyword>
<feature type="transmembrane region" description="Helical" evidence="1">
    <location>
        <begin position="226"/>
        <end position="249"/>
    </location>
</feature>
<feature type="domain" description="Fatty acid desaturase" evidence="2">
    <location>
        <begin position="65"/>
        <end position="335"/>
    </location>
</feature>
<evidence type="ECO:0000313" key="4">
    <source>
        <dbReference type="Proteomes" id="UP000598971"/>
    </source>
</evidence>
<name>A0A8J8FFH5_9BACT</name>
<feature type="transmembrane region" description="Helical" evidence="1">
    <location>
        <begin position="103"/>
        <end position="121"/>
    </location>
</feature>
<gene>
    <name evidence="3" type="ORF">GD597_10545</name>
</gene>
<keyword evidence="1" id="KW-0472">Membrane</keyword>
<dbReference type="AlphaFoldDB" id="A0A8J8FFH5"/>
<evidence type="ECO:0000256" key="1">
    <source>
        <dbReference type="SAM" id="Phobius"/>
    </source>
</evidence>
<dbReference type="Pfam" id="PF00487">
    <property type="entry name" value="FA_desaturase"/>
    <property type="match status" value="1"/>
</dbReference>
<evidence type="ECO:0000313" key="3">
    <source>
        <dbReference type="EMBL" id="NNV55898.1"/>
    </source>
</evidence>
<dbReference type="CDD" id="cd03506">
    <property type="entry name" value="Delta6-FADS-like"/>
    <property type="match status" value="1"/>
</dbReference>
<dbReference type="InterPro" id="IPR012171">
    <property type="entry name" value="Fatty_acid_desaturase"/>
</dbReference>
<dbReference type="RefSeq" id="WP_171607843.1">
    <property type="nucleotide sequence ID" value="NZ_WHPF01000007.1"/>
</dbReference>
<dbReference type="EMBL" id="WHPF01000007">
    <property type="protein sequence ID" value="NNV55898.1"/>
    <property type="molecule type" value="Genomic_DNA"/>
</dbReference>
<feature type="transmembrane region" description="Helical" evidence="1">
    <location>
        <begin position="199"/>
        <end position="220"/>
    </location>
</feature>
<dbReference type="PANTHER" id="PTHR19353">
    <property type="entry name" value="FATTY ACID DESATURASE 2"/>
    <property type="match status" value="1"/>
</dbReference>
<organism evidence="3 4">
    <name type="scientific">Limnovirga soli</name>
    <dbReference type="NCBI Taxonomy" id="2656915"/>
    <lineage>
        <taxon>Bacteria</taxon>
        <taxon>Pseudomonadati</taxon>
        <taxon>Bacteroidota</taxon>
        <taxon>Chitinophagia</taxon>
        <taxon>Chitinophagales</taxon>
        <taxon>Chitinophagaceae</taxon>
        <taxon>Limnovirga</taxon>
    </lineage>
</organism>